<dbReference type="AlphaFoldDB" id="A0A0R3WA90"/>
<sequence>MTPPGRRRRVFGTQTAAYCLFTHLQYKNDISQVVCPESLIGPPGRTCRLARLTISHVIPADEGIYRARIVEANTTNADCSPCTGELNLRVFVNENGAG</sequence>
<organism evidence="3">
    <name type="scientific">Taenia asiatica</name>
    <name type="common">Asian tapeworm</name>
    <dbReference type="NCBI Taxonomy" id="60517"/>
    <lineage>
        <taxon>Eukaryota</taxon>
        <taxon>Metazoa</taxon>
        <taxon>Spiralia</taxon>
        <taxon>Lophotrochozoa</taxon>
        <taxon>Platyhelminthes</taxon>
        <taxon>Cestoda</taxon>
        <taxon>Eucestoda</taxon>
        <taxon>Cyclophyllidea</taxon>
        <taxon>Taeniidae</taxon>
        <taxon>Taenia</taxon>
    </lineage>
</organism>
<evidence type="ECO:0000313" key="2">
    <source>
        <dbReference type="Proteomes" id="UP000282613"/>
    </source>
</evidence>
<keyword evidence="2" id="KW-1185">Reference proteome</keyword>
<reference evidence="3" key="1">
    <citation type="submission" date="2017-02" db="UniProtKB">
        <authorList>
            <consortium name="WormBaseParasite"/>
        </authorList>
    </citation>
    <scope>IDENTIFICATION</scope>
</reference>
<gene>
    <name evidence="1" type="ORF">TASK_LOCUS7443</name>
</gene>
<dbReference type="EMBL" id="UYRS01018618">
    <property type="protein sequence ID" value="VDK38378.1"/>
    <property type="molecule type" value="Genomic_DNA"/>
</dbReference>
<proteinExistence type="predicted"/>
<evidence type="ECO:0000313" key="1">
    <source>
        <dbReference type="EMBL" id="VDK38378.1"/>
    </source>
</evidence>
<name>A0A0R3WA90_TAEAS</name>
<dbReference type="Proteomes" id="UP000282613">
    <property type="component" value="Unassembled WGS sequence"/>
</dbReference>
<protein>
    <submittedName>
        <fullName evidence="3">Cadherin domain-containing protein</fullName>
    </submittedName>
</protein>
<dbReference type="OrthoDB" id="10436313at2759"/>
<evidence type="ECO:0000313" key="3">
    <source>
        <dbReference type="WBParaSite" id="TASK_0000744201-mRNA-1"/>
    </source>
</evidence>
<accession>A0A0R3WA90</accession>
<dbReference type="WBParaSite" id="TASK_0000744201-mRNA-1">
    <property type="protein sequence ID" value="TASK_0000744201-mRNA-1"/>
    <property type="gene ID" value="TASK_0000744201"/>
</dbReference>
<reference evidence="1 2" key="2">
    <citation type="submission" date="2018-11" db="EMBL/GenBank/DDBJ databases">
        <authorList>
            <consortium name="Pathogen Informatics"/>
        </authorList>
    </citation>
    <scope>NUCLEOTIDE SEQUENCE [LARGE SCALE GENOMIC DNA]</scope>
</reference>